<evidence type="ECO:0000259" key="2">
    <source>
        <dbReference type="PROSITE" id="PS50994"/>
    </source>
</evidence>
<feature type="domain" description="Integrase catalytic" evidence="2">
    <location>
        <begin position="1"/>
        <end position="143"/>
    </location>
</feature>
<dbReference type="InterPro" id="IPR050951">
    <property type="entry name" value="Retrovirus_Pol_polyprotein"/>
</dbReference>
<dbReference type="PANTHER" id="PTHR37984">
    <property type="entry name" value="PROTEIN CBG26694"/>
    <property type="match status" value="1"/>
</dbReference>
<evidence type="ECO:0000256" key="1">
    <source>
        <dbReference type="ARBA" id="ARBA00022884"/>
    </source>
</evidence>
<keyword evidence="1" id="KW-0694">RNA-binding</keyword>
<name>A0A9Q3I3B2_9BASI</name>
<accession>A0A9Q3I3B2</accession>
<dbReference type="SUPFAM" id="SSF53098">
    <property type="entry name" value="Ribonuclease H-like"/>
    <property type="match status" value="1"/>
</dbReference>
<organism evidence="3 4">
    <name type="scientific">Austropuccinia psidii MF-1</name>
    <dbReference type="NCBI Taxonomy" id="1389203"/>
    <lineage>
        <taxon>Eukaryota</taxon>
        <taxon>Fungi</taxon>
        <taxon>Dikarya</taxon>
        <taxon>Basidiomycota</taxon>
        <taxon>Pucciniomycotina</taxon>
        <taxon>Pucciniomycetes</taxon>
        <taxon>Pucciniales</taxon>
        <taxon>Sphaerophragmiaceae</taxon>
        <taxon>Austropuccinia</taxon>
    </lineage>
</organism>
<sequence>MDLVTALPPDGDRRFNACLVLADRYSKSSILFPFNEDKTAMDTAIMIWNIFISNTGLFQNMVSDKDPRCTSAVWKKLHNPFGTKLSFSMGYLPQAGGLAEGMRQIVEAMIQIFCAYGMELLDSDGCNHEWCVLLQALELVYKT</sequence>
<dbReference type="InterPro" id="IPR036397">
    <property type="entry name" value="RNaseH_sf"/>
</dbReference>
<dbReference type="PROSITE" id="PS50994">
    <property type="entry name" value="INTEGRASE"/>
    <property type="match status" value="1"/>
</dbReference>
<dbReference type="InterPro" id="IPR001584">
    <property type="entry name" value="Integrase_cat-core"/>
</dbReference>
<comment type="caution">
    <text evidence="3">The sequence shown here is derived from an EMBL/GenBank/DDBJ whole genome shotgun (WGS) entry which is preliminary data.</text>
</comment>
<dbReference type="OrthoDB" id="2273864at2759"/>
<proteinExistence type="predicted"/>
<dbReference type="EMBL" id="AVOT02033991">
    <property type="protein sequence ID" value="MBW0527996.1"/>
    <property type="molecule type" value="Genomic_DNA"/>
</dbReference>
<evidence type="ECO:0000313" key="4">
    <source>
        <dbReference type="Proteomes" id="UP000765509"/>
    </source>
</evidence>
<dbReference type="PANTHER" id="PTHR37984:SF5">
    <property type="entry name" value="PROTEIN NYNRIN-LIKE"/>
    <property type="match status" value="1"/>
</dbReference>
<protein>
    <recommendedName>
        <fullName evidence="2">Integrase catalytic domain-containing protein</fullName>
    </recommendedName>
</protein>
<gene>
    <name evidence="3" type="ORF">O181_067711</name>
</gene>
<dbReference type="AlphaFoldDB" id="A0A9Q3I3B2"/>
<dbReference type="GO" id="GO:0003723">
    <property type="term" value="F:RNA binding"/>
    <property type="evidence" value="ECO:0007669"/>
    <property type="project" value="UniProtKB-KW"/>
</dbReference>
<dbReference type="InterPro" id="IPR012337">
    <property type="entry name" value="RNaseH-like_sf"/>
</dbReference>
<keyword evidence="4" id="KW-1185">Reference proteome</keyword>
<dbReference type="GO" id="GO:0015074">
    <property type="term" value="P:DNA integration"/>
    <property type="evidence" value="ECO:0007669"/>
    <property type="project" value="InterPro"/>
</dbReference>
<dbReference type="Proteomes" id="UP000765509">
    <property type="component" value="Unassembled WGS sequence"/>
</dbReference>
<evidence type="ECO:0000313" key="3">
    <source>
        <dbReference type="EMBL" id="MBW0527996.1"/>
    </source>
</evidence>
<dbReference type="Gene3D" id="3.30.420.10">
    <property type="entry name" value="Ribonuclease H-like superfamily/Ribonuclease H"/>
    <property type="match status" value="1"/>
</dbReference>
<reference evidence="3" key="1">
    <citation type="submission" date="2021-03" db="EMBL/GenBank/DDBJ databases">
        <title>Draft genome sequence of rust myrtle Austropuccinia psidii MF-1, a brazilian biotype.</title>
        <authorList>
            <person name="Quecine M.C."/>
            <person name="Pachon D.M.R."/>
            <person name="Bonatelli M.L."/>
            <person name="Correr F.H."/>
            <person name="Franceschini L.M."/>
            <person name="Leite T.F."/>
            <person name="Margarido G.R.A."/>
            <person name="Almeida C.A."/>
            <person name="Ferrarezi J.A."/>
            <person name="Labate C.A."/>
        </authorList>
    </citation>
    <scope>NUCLEOTIDE SEQUENCE</scope>
    <source>
        <strain evidence="3">MF-1</strain>
    </source>
</reference>
<dbReference type="GO" id="GO:0005634">
    <property type="term" value="C:nucleus"/>
    <property type="evidence" value="ECO:0007669"/>
    <property type="project" value="UniProtKB-ARBA"/>
</dbReference>